<evidence type="ECO:0000256" key="10">
    <source>
        <dbReference type="HAMAP-Rule" id="MF_00641"/>
    </source>
</evidence>
<evidence type="ECO:0000259" key="17">
    <source>
        <dbReference type="Pfam" id="PF20658"/>
    </source>
</evidence>
<evidence type="ECO:0000256" key="2">
    <source>
        <dbReference type="ARBA" id="ARBA00022435"/>
    </source>
</evidence>
<comment type="cofactor">
    <cofactor evidence="1 10">
        <name>Mg(2+)</name>
        <dbReference type="ChEBI" id="CHEBI:18420"/>
    </cofactor>
</comment>
<feature type="domain" description="Malate synthase N-terminal" evidence="16">
    <location>
        <begin position="21"/>
        <end position="71"/>
    </location>
</feature>
<comment type="subunit">
    <text evidence="10">Monomer.</text>
</comment>
<dbReference type="UniPathway" id="UPA00703">
    <property type="reaction ID" value="UER00720"/>
</dbReference>
<dbReference type="GO" id="GO:0006097">
    <property type="term" value="P:glyoxylate cycle"/>
    <property type="evidence" value="ECO:0007669"/>
    <property type="project" value="UniProtKB-UniRule"/>
</dbReference>
<evidence type="ECO:0000259" key="16">
    <source>
        <dbReference type="Pfam" id="PF20656"/>
    </source>
</evidence>
<sequence length="727" mass="81639">MSQYIKIGKLQVAEGLHRLIEQEVLPGTDVDKQQYWDGFERILTELTPENRSLLKQREEIQQKMDEWHQQNEGIGEREAYRSFLKEIGYLEPEQSDFHVETTRLDDEIAVQAGPQLVVPANNARYALNAANARWGSLYDALYGTDVIDETDGATKGTSYNPVRGEKVIARSKQFVDSIAPLERASHEQVTSYRIDEEGQLIATTSDGTETPLRHPGSFAGYQGKPSEPTSILLKHQNLHVDIQIDRDHPIGKSDKAGVKDIEVEAAVSTIIDFEDSVTAVDAEDKVDVYRHWIGLMKGTLSTKVSKGDKTIERTLNPDRQYVSPKGESFELQGRSLMLVRNVGHLMTTDLVLDESGQEMPEGIVDTLVSSLIAKHDLLGNGKYRNSRKGSIYIVKPKMHGSKEVAFANRLFAEVEKMLGMSPNTLKMGVMDEERRTSLNLKNAIRAVKERIFFINTGFLDRTGDEIHTSFYAGPMIRKGEMKTSAWLNAYEDSNVTYGLATRLGDVGQIGKGMWPMPDEMKAMIDNKESQLTAGGNTAWVPSPTAATLHALHYHNINVDSVQHHLRNELESRFDELLDIPVEANPSWSQKEIQEELETNAQSILGYVVRWVEHGVGCSKVPNLQDIGLMEDRATLRISSQHMANWLYHGICTEDEVITTMKKMARVVDKQNADDPNYTSMSDDFENSTGFQAALDLVLKGKEQPNGYTEPVLHEKRQEHKSKAKANI</sequence>
<keyword evidence="4 10" id="KW-0816">Tricarboxylic acid cycle</keyword>
<reference evidence="19 20" key="1">
    <citation type="submission" date="2020-08" db="EMBL/GenBank/DDBJ databases">
        <title>Genomic Encyclopedia of Type Strains, Phase IV (KMG-IV): sequencing the most valuable type-strain genomes for metagenomic binning, comparative biology and taxonomic classification.</title>
        <authorList>
            <person name="Goeker M."/>
        </authorList>
    </citation>
    <scope>NUCLEOTIDE SEQUENCE [LARGE SCALE GENOMIC DNA]</scope>
    <source>
        <strain evidence="19 20">DSM 24696</strain>
    </source>
</reference>
<evidence type="ECO:0000256" key="1">
    <source>
        <dbReference type="ARBA" id="ARBA00001946"/>
    </source>
</evidence>
<name>A0A840QPU3_9BACI</name>
<evidence type="ECO:0000256" key="5">
    <source>
        <dbReference type="ARBA" id="ARBA00022679"/>
    </source>
</evidence>
<comment type="catalytic activity">
    <reaction evidence="9 10 13">
        <text>glyoxylate + acetyl-CoA + H2O = (S)-malate + CoA + H(+)</text>
        <dbReference type="Rhea" id="RHEA:18181"/>
        <dbReference type="ChEBI" id="CHEBI:15377"/>
        <dbReference type="ChEBI" id="CHEBI:15378"/>
        <dbReference type="ChEBI" id="CHEBI:15589"/>
        <dbReference type="ChEBI" id="CHEBI:36655"/>
        <dbReference type="ChEBI" id="CHEBI:57287"/>
        <dbReference type="ChEBI" id="CHEBI:57288"/>
        <dbReference type="EC" id="2.3.3.9"/>
    </reaction>
</comment>
<dbReference type="Pfam" id="PF20656">
    <property type="entry name" value="MS_N"/>
    <property type="match status" value="1"/>
</dbReference>
<evidence type="ECO:0000313" key="19">
    <source>
        <dbReference type="EMBL" id="MBB5173379.1"/>
    </source>
</evidence>
<keyword evidence="5 10" id="KW-0808">Transferase</keyword>
<evidence type="ECO:0000256" key="6">
    <source>
        <dbReference type="ARBA" id="ARBA00022723"/>
    </source>
</evidence>
<dbReference type="NCBIfam" id="NF002825">
    <property type="entry name" value="PRK02999.1"/>
    <property type="match status" value="1"/>
</dbReference>
<comment type="subcellular location">
    <subcellularLocation>
        <location evidence="10 13">Cytoplasm</location>
    </subcellularLocation>
</comment>
<feature type="modified residue" description="Cysteine sulfenic acid (-SOH)" evidence="10">
    <location>
        <position position="617"/>
    </location>
</feature>
<evidence type="ECO:0000256" key="14">
    <source>
        <dbReference type="SAM" id="MobiDB-lite"/>
    </source>
</evidence>
<comment type="caution">
    <text evidence="19">The sequence shown here is derived from an EMBL/GenBank/DDBJ whole genome shotgun (WGS) entry which is preliminary data.</text>
</comment>
<evidence type="ECO:0000256" key="9">
    <source>
        <dbReference type="ARBA" id="ARBA00047918"/>
    </source>
</evidence>
<evidence type="ECO:0000256" key="7">
    <source>
        <dbReference type="ARBA" id="ARBA00022842"/>
    </source>
</evidence>
<dbReference type="Pfam" id="PF01274">
    <property type="entry name" value="MS_TIM-barrel"/>
    <property type="match status" value="1"/>
</dbReference>
<dbReference type="SUPFAM" id="SSF51645">
    <property type="entry name" value="Malate synthase G"/>
    <property type="match status" value="1"/>
</dbReference>
<accession>A0A840QPU3</accession>
<dbReference type="EMBL" id="JACHHB010000006">
    <property type="protein sequence ID" value="MBB5173379.1"/>
    <property type="molecule type" value="Genomic_DNA"/>
</dbReference>
<dbReference type="Proteomes" id="UP000551878">
    <property type="component" value="Unassembled WGS sequence"/>
</dbReference>
<feature type="binding site" evidence="10">
    <location>
        <position position="276"/>
    </location>
    <ligand>
        <name>acetyl-CoA</name>
        <dbReference type="ChEBI" id="CHEBI:57288"/>
    </ligand>
</feature>
<dbReference type="GO" id="GO:0006099">
    <property type="term" value="P:tricarboxylic acid cycle"/>
    <property type="evidence" value="ECO:0007669"/>
    <property type="project" value="UniProtKB-KW"/>
</dbReference>
<dbReference type="InterPro" id="IPR011076">
    <property type="entry name" value="Malate_synth_sf"/>
</dbReference>
<evidence type="ECO:0000259" key="18">
    <source>
        <dbReference type="Pfam" id="PF20659"/>
    </source>
</evidence>
<dbReference type="GO" id="GO:0000287">
    <property type="term" value="F:magnesium ion binding"/>
    <property type="evidence" value="ECO:0007669"/>
    <property type="project" value="TreeGrafter"/>
</dbReference>
<dbReference type="GO" id="GO:0009436">
    <property type="term" value="P:glyoxylate catabolic process"/>
    <property type="evidence" value="ECO:0007669"/>
    <property type="project" value="TreeGrafter"/>
</dbReference>
<feature type="binding site" evidence="10">
    <location>
        <position position="340"/>
    </location>
    <ligand>
        <name>glyoxylate</name>
        <dbReference type="ChEBI" id="CHEBI:36655"/>
    </ligand>
</feature>
<evidence type="ECO:0000259" key="15">
    <source>
        <dbReference type="Pfam" id="PF01274"/>
    </source>
</evidence>
<proteinExistence type="inferred from homology"/>
<comment type="caution">
    <text evidence="10">Lacks conserved residue(s) required for the propagation of feature annotation.</text>
</comment>
<feature type="binding site" evidence="10">
    <location>
        <position position="541"/>
    </location>
    <ligand>
        <name>acetyl-CoA</name>
        <dbReference type="ChEBI" id="CHEBI:57288"/>
    </ligand>
</feature>
<dbReference type="InterPro" id="IPR006253">
    <property type="entry name" value="Malate_synthG"/>
</dbReference>
<dbReference type="InterPro" id="IPR048357">
    <property type="entry name" value="MSG_insertion"/>
</dbReference>
<comment type="similarity">
    <text evidence="10 13">Belongs to the malate synthase family. GlcB subfamily.</text>
</comment>
<feature type="binding site" evidence="10">
    <location>
        <position position="460"/>
    </location>
    <ligand>
        <name>Mg(2+)</name>
        <dbReference type="ChEBI" id="CHEBI:18420"/>
    </ligand>
</feature>
<feature type="binding site" evidence="10">
    <location>
        <begin position="457"/>
        <end position="460"/>
    </location>
    <ligand>
        <name>glyoxylate</name>
        <dbReference type="ChEBI" id="CHEBI:36655"/>
    </ligand>
</feature>
<dbReference type="InterPro" id="IPR048355">
    <property type="entry name" value="MS_C"/>
</dbReference>
<feature type="compositionally biased region" description="Basic residues" evidence="14">
    <location>
        <begin position="718"/>
        <end position="727"/>
    </location>
</feature>
<feature type="binding site" evidence="10">
    <location>
        <position position="432"/>
    </location>
    <ligand>
        <name>glyoxylate</name>
        <dbReference type="ChEBI" id="CHEBI:36655"/>
    </ligand>
</feature>
<dbReference type="NCBIfam" id="TIGR01345">
    <property type="entry name" value="malate_syn_G"/>
    <property type="match status" value="1"/>
</dbReference>
<evidence type="ECO:0000256" key="3">
    <source>
        <dbReference type="ARBA" id="ARBA00022490"/>
    </source>
</evidence>
<feature type="binding site" evidence="10">
    <location>
        <position position="117"/>
    </location>
    <ligand>
        <name>acetyl-CoA</name>
        <dbReference type="ChEBI" id="CHEBI:57288"/>
    </ligand>
</feature>
<dbReference type="Gene3D" id="3.20.20.360">
    <property type="entry name" value="Malate synthase, domain 3"/>
    <property type="match status" value="2"/>
</dbReference>
<dbReference type="HAMAP" id="MF_00641">
    <property type="entry name" value="Malate_synth_G"/>
    <property type="match status" value="1"/>
</dbReference>
<feature type="region of interest" description="Disordered" evidence="14">
    <location>
        <begin position="704"/>
        <end position="727"/>
    </location>
</feature>
<evidence type="ECO:0000313" key="20">
    <source>
        <dbReference type="Proteomes" id="UP000551878"/>
    </source>
</evidence>
<protein>
    <recommendedName>
        <fullName evidence="10 11">Malate synthase G</fullName>
        <ecNumber evidence="10 11">2.3.3.9</ecNumber>
    </recommendedName>
</protein>
<evidence type="ECO:0000256" key="8">
    <source>
        <dbReference type="ARBA" id="ARBA00023097"/>
    </source>
</evidence>
<keyword evidence="2 10" id="KW-0329">Glyoxylate bypass</keyword>
<feature type="active site" description="Proton donor" evidence="10 12">
    <location>
        <position position="631"/>
    </location>
</feature>
<comment type="function">
    <text evidence="10">Involved in the glycolate utilization. Catalyzes the condensation and subsequent hydrolysis of acetyl-coenzyme A (acetyl-CoA) and glyoxylate to form malate and CoA.</text>
</comment>
<gene>
    <name evidence="10" type="primary">glcB</name>
    <name evidence="19" type="ORF">HNQ41_001566</name>
</gene>
<dbReference type="Pfam" id="PF20659">
    <property type="entry name" value="MS_C"/>
    <property type="match status" value="1"/>
</dbReference>
<keyword evidence="7 10" id="KW-0460">Magnesium</keyword>
<feature type="domain" description="Malate synthase G alpha-beta insertion" evidence="17">
    <location>
        <begin position="159"/>
        <end position="235"/>
    </location>
</feature>
<dbReference type="GO" id="GO:0004474">
    <property type="term" value="F:malate synthase activity"/>
    <property type="evidence" value="ECO:0007669"/>
    <property type="project" value="UniProtKB-UniRule"/>
</dbReference>
<feature type="binding site" evidence="10">
    <location>
        <position position="313"/>
    </location>
    <ligand>
        <name>acetyl-CoA</name>
        <dbReference type="ChEBI" id="CHEBI:57288"/>
    </ligand>
</feature>
<organism evidence="19 20">
    <name type="scientific">Texcoconibacillus texcoconensis</name>
    <dbReference type="NCBI Taxonomy" id="1095777"/>
    <lineage>
        <taxon>Bacteria</taxon>
        <taxon>Bacillati</taxon>
        <taxon>Bacillota</taxon>
        <taxon>Bacilli</taxon>
        <taxon>Bacillales</taxon>
        <taxon>Bacillaceae</taxon>
        <taxon>Texcoconibacillus</taxon>
    </lineage>
</organism>
<evidence type="ECO:0000256" key="12">
    <source>
        <dbReference type="PIRSR" id="PIRSR601465-50"/>
    </source>
</evidence>
<evidence type="ECO:0000256" key="4">
    <source>
        <dbReference type="ARBA" id="ARBA00022532"/>
    </source>
</evidence>
<dbReference type="InterPro" id="IPR048356">
    <property type="entry name" value="MS_N"/>
</dbReference>
<dbReference type="PANTHER" id="PTHR42739:SF1">
    <property type="entry name" value="MALATE SYNTHASE G"/>
    <property type="match status" value="1"/>
</dbReference>
<keyword evidence="20" id="KW-1185">Reference proteome</keyword>
<dbReference type="InterPro" id="IPR044856">
    <property type="entry name" value="Malate_synth_C_sf"/>
</dbReference>
<dbReference type="AlphaFoldDB" id="A0A840QPU3"/>
<dbReference type="Gene3D" id="1.20.1220.12">
    <property type="entry name" value="Malate synthase, domain III"/>
    <property type="match status" value="1"/>
</dbReference>
<evidence type="ECO:0000256" key="13">
    <source>
        <dbReference type="RuleBase" id="RU003572"/>
    </source>
</evidence>
<keyword evidence="19" id="KW-0012">Acyltransferase</keyword>
<dbReference type="Pfam" id="PF20658">
    <property type="entry name" value="MSG_insertion"/>
    <property type="match status" value="1"/>
</dbReference>
<feature type="domain" description="Malate synthase C-terminal" evidence="18">
    <location>
        <begin position="590"/>
        <end position="686"/>
    </location>
</feature>
<feature type="binding site" evidence="10">
    <location>
        <begin position="124"/>
        <end position="125"/>
    </location>
    <ligand>
        <name>acetyl-CoA</name>
        <dbReference type="ChEBI" id="CHEBI:57288"/>
    </ligand>
</feature>
<dbReference type="InterPro" id="IPR001465">
    <property type="entry name" value="Malate_synthase_TIM"/>
</dbReference>
<dbReference type="GO" id="GO:0005829">
    <property type="term" value="C:cytosol"/>
    <property type="evidence" value="ECO:0007669"/>
    <property type="project" value="TreeGrafter"/>
</dbReference>
<dbReference type="PANTHER" id="PTHR42739">
    <property type="entry name" value="MALATE SYNTHASE G"/>
    <property type="match status" value="1"/>
</dbReference>
<keyword evidence="6 10" id="KW-0479">Metal-binding</keyword>
<dbReference type="RefSeq" id="WP_184663831.1">
    <property type="nucleotide sequence ID" value="NZ_JACHHB010000006.1"/>
</dbReference>
<evidence type="ECO:0000256" key="11">
    <source>
        <dbReference type="NCBIfam" id="TIGR01345"/>
    </source>
</evidence>
<feature type="domain" description="Malate synthase TIM barrel" evidence="15">
    <location>
        <begin position="337"/>
        <end position="571"/>
    </location>
</feature>
<dbReference type="InterPro" id="IPR046363">
    <property type="entry name" value="MS_N_TIM-barrel_dom"/>
</dbReference>
<keyword evidence="8 10" id="KW-0558">Oxidation</keyword>
<comment type="pathway">
    <text evidence="10 13">Carbohydrate metabolism; glyoxylate cycle; (S)-malate from isocitrate: step 2/2.</text>
</comment>
<feature type="binding site" evidence="10">
    <location>
        <position position="432"/>
    </location>
    <ligand>
        <name>Mg(2+)</name>
        <dbReference type="ChEBI" id="CHEBI:18420"/>
    </ligand>
</feature>
<feature type="active site" description="Proton acceptor" evidence="10 12">
    <location>
        <position position="340"/>
    </location>
</feature>
<keyword evidence="3 10" id="KW-0963">Cytoplasm</keyword>
<dbReference type="EC" id="2.3.3.9" evidence="10 11"/>